<dbReference type="SMART" id="SM00530">
    <property type="entry name" value="HTH_XRE"/>
    <property type="match status" value="1"/>
</dbReference>
<dbReference type="Gene3D" id="1.10.260.40">
    <property type="entry name" value="lambda repressor-like DNA-binding domains"/>
    <property type="match status" value="1"/>
</dbReference>
<dbReference type="CDD" id="cd00093">
    <property type="entry name" value="HTH_XRE"/>
    <property type="match status" value="1"/>
</dbReference>
<reference evidence="3 4" key="1">
    <citation type="submission" date="2020-01" db="EMBL/GenBank/DDBJ databases">
        <title>Insect and environment-associated Actinomycetes.</title>
        <authorList>
            <person name="Currrie C."/>
            <person name="Chevrette M."/>
            <person name="Carlson C."/>
            <person name="Stubbendieck R."/>
            <person name="Wendt-Pienkowski E."/>
        </authorList>
    </citation>
    <scope>NUCLEOTIDE SEQUENCE [LARGE SCALE GENOMIC DNA]</scope>
    <source>
        <strain evidence="3 4">SID7739</strain>
    </source>
</reference>
<proteinExistence type="predicted"/>
<dbReference type="Proteomes" id="UP000475666">
    <property type="component" value="Unassembled WGS sequence"/>
</dbReference>
<dbReference type="InterPro" id="IPR010982">
    <property type="entry name" value="Lambda_DNA-bd_dom_sf"/>
</dbReference>
<dbReference type="Pfam" id="PF01381">
    <property type="entry name" value="HTH_3"/>
    <property type="match status" value="1"/>
</dbReference>
<dbReference type="AlphaFoldDB" id="A0A6G3TD38"/>
<gene>
    <name evidence="3" type="ORF">G3I66_15355</name>
</gene>
<organism evidence="3 4">
    <name type="scientific">Streptomyces rubrogriseus</name>
    <dbReference type="NCBI Taxonomy" id="194673"/>
    <lineage>
        <taxon>Bacteria</taxon>
        <taxon>Bacillati</taxon>
        <taxon>Actinomycetota</taxon>
        <taxon>Actinomycetes</taxon>
        <taxon>Kitasatosporales</taxon>
        <taxon>Streptomycetaceae</taxon>
        <taxon>Streptomyces</taxon>
        <taxon>Streptomyces violaceoruber group</taxon>
    </lineage>
</organism>
<name>A0A6G3TD38_9ACTN</name>
<dbReference type="PROSITE" id="PS50943">
    <property type="entry name" value="HTH_CROC1"/>
    <property type="match status" value="1"/>
</dbReference>
<feature type="domain" description="HTH cro/C1-type" evidence="2">
    <location>
        <begin position="34"/>
        <end position="88"/>
    </location>
</feature>
<evidence type="ECO:0000259" key="2">
    <source>
        <dbReference type="PROSITE" id="PS50943"/>
    </source>
</evidence>
<accession>A0A6G3TD38</accession>
<dbReference type="SUPFAM" id="SSF47413">
    <property type="entry name" value="lambda repressor-like DNA-binding domains"/>
    <property type="match status" value="1"/>
</dbReference>
<dbReference type="GO" id="GO:0003677">
    <property type="term" value="F:DNA binding"/>
    <property type="evidence" value="ECO:0007669"/>
    <property type="project" value="InterPro"/>
</dbReference>
<dbReference type="InterPro" id="IPR001387">
    <property type="entry name" value="Cro/C1-type_HTH"/>
</dbReference>
<evidence type="ECO:0000256" key="1">
    <source>
        <dbReference type="SAM" id="MobiDB-lite"/>
    </source>
</evidence>
<evidence type="ECO:0000313" key="3">
    <source>
        <dbReference type="EMBL" id="NEC34544.1"/>
    </source>
</evidence>
<comment type="caution">
    <text evidence="3">The sequence shown here is derived from an EMBL/GenBank/DDBJ whole genome shotgun (WGS) entry which is preliminary data.</text>
</comment>
<evidence type="ECO:0000313" key="4">
    <source>
        <dbReference type="Proteomes" id="UP000475666"/>
    </source>
</evidence>
<feature type="region of interest" description="Disordered" evidence="1">
    <location>
        <begin position="1"/>
        <end position="22"/>
    </location>
</feature>
<feature type="compositionally biased region" description="Low complexity" evidence="1">
    <location>
        <begin position="1"/>
        <end position="12"/>
    </location>
</feature>
<sequence length="108" mass="11638">MKADNPSSSTPEQPSPQPADERAKCIQAALARALLGLRTKRGWSVYDLEERSGVSRSTLSRIERALTSPTVTVLARVCWAYDHSVASLVAEAEGNSPSDPRDTDAAQL</sequence>
<dbReference type="EMBL" id="JAAGMQ010000447">
    <property type="protein sequence ID" value="NEC34544.1"/>
    <property type="molecule type" value="Genomic_DNA"/>
</dbReference>
<protein>
    <submittedName>
        <fullName evidence="3">Helix-turn-helix transcriptional regulator</fullName>
    </submittedName>
</protein>